<sequence length="346" mass="39980">MSAPIFLIFLSDLRSVNTLYVQITYILFLWVIVMTDHALSGAYPVSVWNLFISLVTGEYRPGEMWNRGNYRLKFLWRGILAPLFTWQLLDVIIHGPYMYRLLAMQPRLPVRLNRAYLTLKFTRKQKLRAVQFHYNTMYSQLTRRQISSWLSHDGLPLAELEGKDNIRFSVSLKSEVNLDKEGDCTMVMRDDQARILAKITFTLCRHQGKRTLFIGGLQGSCRTTPHEVIRHATKACFGVFPKRMVLDAVCHFAQCMQIEKILAVGGDTHVYSLARYKKQSAMVHADYDAFWKSIGAVCCQEGYYILPQIPACKDISTISSKKRAEYRRRFALLDTLSQQIRTVLES</sequence>
<keyword evidence="1" id="KW-1133">Transmembrane helix</keyword>
<accession>A0A291E668</accession>
<dbReference type="GO" id="GO:0006974">
    <property type="term" value="P:DNA damage response"/>
    <property type="evidence" value="ECO:0007669"/>
    <property type="project" value="TreeGrafter"/>
</dbReference>
<keyword evidence="2" id="KW-0614">Plasmid</keyword>
<keyword evidence="1" id="KW-0472">Membrane</keyword>
<proteinExistence type="predicted"/>
<dbReference type="PANTHER" id="PTHR38785:SF1">
    <property type="entry name" value="HOMOLOG OF VIRK"/>
    <property type="match status" value="1"/>
</dbReference>
<name>A0A291E668_9ENTR</name>
<dbReference type="AlphaFoldDB" id="A0A291E668"/>
<evidence type="ECO:0000313" key="3">
    <source>
        <dbReference type="Proteomes" id="UP000217979"/>
    </source>
</evidence>
<dbReference type="PANTHER" id="PTHR38785">
    <property type="entry name" value="HOMOLOG OF VIRK"/>
    <property type="match status" value="1"/>
</dbReference>
<geneLocation type="plasmid" evidence="2">
    <name>unnamed</name>
</geneLocation>
<feature type="transmembrane region" description="Helical" evidence="1">
    <location>
        <begin position="74"/>
        <end position="99"/>
    </location>
</feature>
<gene>
    <name evidence="2" type="ORF">CO704_25440</name>
</gene>
<keyword evidence="1" id="KW-0812">Transmembrane</keyword>
<dbReference type="EMBL" id="CP023526">
    <property type="protein sequence ID" value="ATF95426.1"/>
    <property type="molecule type" value="Genomic_DNA"/>
</dbReference>
<reference evidence="2 3" key="1">
    <citation type="submission" date="2017-09" db="EMBL/GenBank/DDBJ databases">
        <title>FDA dAtabase for Regulatory Grade micrObial Sequences (FDA-ARGOS): Supporting development and validation of Infectious Disease Dx tests.</title>
        <authorList>
            <person name="Minogue T."/>
            <person name="Wolcott M."/>
            <person name="Wasieloski L."/>
            <person name="Aguilar W."/>
            <person name="Moore D."/>
            <person name="Tallon L."/>
            <person name="Sadzewicz L."/>
            <person name="Ott S."/>
            <person name="Zhao X."/>
            <person name="Nagaraj S."/>
            <person name="Vavikolanu K."/>
            <person name="Aluvathingal J."/>
            <person name="Nadendla S."/>
            <person name="Sichtig H."/>
        </authorList>
    </citation>
    <scope>NUCLEOTIDE SEQUENCE [LARGE SCALE GENOMIC DNA]</scope>
    <source>
        <strain evidence="2 3">FDAARGOS_392</strain>
        <plasmid evidence="3">Plasmid unnamed</plasmid>
    </source>
</reference>
<evidence type="ECO:0000313" key="2">
    <source>
        <dbReference type="EMBL" id="ATF95426.1"/>
    </source>
</evidence>
<organism evidence="2 3">
    <name type="scientific">Cedecea neteri</name>
    <dbReference type="NCBI Taxonomy" id="158822"/>
    <lineage>
        <taxon>Bacteria</taxon>
        <taxon>Pseudomonadati</taxon>
        <taxon>Pseudomonadota</taxon>
        <taxon>Gammaproteobacteria</taxon>
        <taxon>Enterobacterales</taxon>
        <taxon>Enterobacteriaceae</taxon>
        <taxon>Cedecea</taxon>
    </lineage>
</organism>
<evidence type="ECO:0000256" key="1">
    <source>
        <dbReference type="SAM" id="Phobius"/>
    </source>
</evidence>
<dbReference type="Proteomes" id="UP000217979">
    <property type="component" value="Plasmid unnamed"/>
</dbReference>
<dbReference type="InterPro" id="IPR007488">
    <property type="entry name" value="DUF535"/>
</dbReference>
<protein>
    <submittedName>
        <fullName evidence="2">DUF535 domain-containing protein</fullName>
    </submittedName>
</protein>
<dbReference type="Pfam" id="PF04393">
    <property type="entry name" value="DUF535"/>
    <property type="match status" value="1"/>
</dbReference>